<proteinExistence type="predicted"/>
<dbReference type="RefSeq" id="WP_284387606.1">
    <property type="nucleotide sequence ID" value="NZ_BSNK01000001.1"/>
</dbReference>
<dbReference type="InterPro" id="IPR029068">
    <property type="entry name" value="Glyas_Bleomycin-R_OHBP_Dase"/>
</dbReference>
<evidence type="ECO:0000313" key="1">
    <source>
        <dbReference type="EMBL" id="GLQ22829.1"/>
    </source>
</evidence>
<reference evidence="1" key="1">
    <citation type="journal article" date="2014" name="Int. J. Syst. Evol. Microbiol.">
        <title>Complete genome of a new Firmicutes species belonging to the dominant human colonic microbiota ('Ruminococcus bicirculans') reveals two chromosomes and a selective capacity to utilize plant glucans.</title>
        <authorList>
            <consortium name="NISC Comparative Sequencing Program"/>
            <person name="Wegmann U."/>
            <person name="Louis P."/>
            <person name="Goesmann A."/>
            <person name="Henrissat B."/>
            <person name="Duncan S.H."/>
            <person name="Flint H.J."/>
        </authorList>
    </citation>
    <scope>NUCLEOTIDE SEQUENCE</scope>
    <source>
        <strain evidence="1">NBRC 108219</strain>
    </source>
</reference>
<evidence type="ECO:0000313" key="2">
    <source>
        <dbReference type="Proteomes" id="UP001161391"/>
    </source>
</evidence>
<organism evidence="1 2">
    <name type="scientific">Algimonas ampicilliniresistens</name>
    <dbReference type="NCBI Taxonomy" id="1298735"/>
    <lineage>
        <taxon>Bacteria</taxon>
        <taxon>Pseudomonadati</taxon>
        <taxon>Pseudomonadota</taxon>
        <taxon>Alphaproteobacteria</taxon>
        <taxon>Maricaulales</taxon>
        <taxon>Robiginitomaculaceae</taxon>
        <taxon>Algimonas</taxon>
    </lineage>
</organism>
<name>A0ABQ5V7W9_9PROT</name>
<gene>
    <name evidence="1" type="ORF">GCM10007853_07030</name>
</gene>
<dbReference type="SUPFAM" id="SSF54593">
    <property type="entry name" value="Glyoxalase/Bleomycin resistance protein/Dihydroxybiphenyl dioxygenase"/>
    <property type="match status" value="1"/>
</dbReference>
<protein>
    <recommendedName>
        <fullName evidence="3">VOC family protein</fullName>
    </recommendedName>
</protein>
<keyword evidence="2" id="KW-1185">Reference proteome</keyword>
<comment type="caution">
    <text evidence="1">The sequence shown here is derived from an EMBL/GenBank/DDBJ whole genome shotgun (WGS) entry which is preliminary data.</text>
</comment>
<dbReference type="PROSITE" id="PS51257">
    <property type="entry name" value="PROKAR_LIPOPROTEIN"/>
    <property type="match status" value="1"/>
</dbReference>
<evidence type="ECO:0008006" key="3">
    <source>
        <dbReference type="Google" id="ProtNLM"/>
    </source>
</evidence>
<dbReference type="Proteomes" id="UP001161391">
    <property type="component" value="Unassembled WGS sequence"/>
</dbReference>
<accession>A0ABQ5V7W9</accession>
<sequence>MKPWMVIGLIALSACQTTNVTEDAPVSADVTPVVDQAWDEVRIGTYNNQDFAKLFTEIGGYTAVYSDPAVMMLQQDGHGARIILEEMPMGAPQARAPDAASWEPGCYWSLMMRAKNVPSIVEDAKALGWEPKTPIAYLEFGPSKLNVVVLTHQATGTQIQLYERLTTPLPEGYPDFERFGVPFNIMQMVSDRDATYRFFTEQLGYETFYHGEPYVSEEPEIMPLGIPVELTTTVPYRASIVSPVKGMETGRFEMIEVMGADAGLTGRDFSATCTREAVGLTEVRYRVKIDSLKSLALLPEDRAAIPEGHSLVQTAPDGAMIAFLPQQ</sequence>
<reference evidence="1" key="2">
    <citation type="submission" date="2023-01" db="EMBL/GenBank/DDBJ databases">
        <title>Draft genome sequence of Algimonas ampicilliniresistens strain NBRC 108219.</title>
        <authorList>
            <person name="Sun Q."/>
            <person name="Mori K."/>
        </authorList>
    </citation>
    <scope>NUCLEOTIDE SEQUENCE</scope>
    <source>
        <strain evidence="1">NBRC 108219</strain>
    </source>
</reference>
<dbReference type="EMBL" id="BSNK01000001">
    <property type="protein sequence ID" value="GLQ22829.1"/>
    <property type="molecule type" value="Genomic_DNA"/>
</dbReference>